<evidence type="ECO:0000259" key="2">
    <source>
        <dbReference type="Pfam" id="PF00656"/>
    </source>
</evidence>
<evidence type="ECO:0000313" key="3">
    <source>
        <dbReference type="EMBL" id="RAR05714.1"/>
    </source>
</evidence>
<comment type="similarity">
    <text evidence="1">Belongs to the peptidase C14B family.</text>
</comment>
<dbReference type="EMBL" id="QGDH01000128">
    <property type="protein sequence ID" value="RAR05714.1"/>
    <property type="molecule type" value="Genomic_DNA"/>
</dbReference>
<dbReference type="PANTHER" id="PTHR48104">
    <property type="entry name" value="METACASPASE-4"/>
    <property type="match status" value="1"/>
</dbReference>
<name>A0A364MWM0_STELY</name>
<accession>A0A364MWM0</accession>
<evidence type="ECO:0000313" key="4">
    <source>
        <dbReference type="Proteomes" id="UP000249619"/>
    </source>
</evidence>
<reference evidence="4" key="1">
    <citation type="submission" date="2018-05" db="EMBL/GenBank/DDBJ databases">
        <title>Draft genome sequence of Stemphylium lycopersici strain CIDEFI 213.</title>
        <authorList>
            <person name="Medina R."/>
            <person name="Franco M.E.E."/>
            <person name="Lucentini C.G."/>
            <person name="Saparrat M.C.N."/>
            <person name="Balatti P.A."/>
        </authorList>
    </citation>
    <scope>NUCLEOTIDE SEQUENCE [LARGE SCALE GENOMIC DNA]</scope>
    <source>
        <strain evidence="4">CIDEFI 213</strain>
    </source>
</reference>
<dbReference type="Gene3D" id="3.40.50.1460">
    <property type="match status" value="1"/>
</dbReference>
<proteinExistence type="inferred from homology"/>
<comment type="caution">
    <text evidence="3">The sequence shown here is derived from an EMBL/GenBank/DDBJ whole genome shotgun (WGS) entry which is preliminary data.</text>
</comment>
<keyword evidence="4" id="KW-1185">Reference proteome</keyword>
<dbReference type="Pfam" id="PF00656">
    <property type="entry name" value="Peptidase_C14"/>
    <property type="match status" value="1"/>
</dbReference>
<dbReference type="AlphaFoldDB" id="A0A364MWM0"/>
<dbReference type="GO" id="GO:0004197">
    <property type="term" value="F:cysteine-type endopeptidase activity"/>
    <property type="evidence" value="ECO:0007669"/>
    <property type="project" value="InterPro"/>
</dbReference>
<dbReference type="PANTHER" id="PTHR48104:SF30">
    <property type="entry name" value="METACASPASE-1"/>
    <property type="match status" value="1"/>
</dbReference>
<gene>
    <name evidence="3" type="ORF">DDE83_007283</name>
</gene>
<dbReference type="InterPro" id="IPR050452">
    <property type="entry name" value="Metacaspase"/>
</dbReference>
<feature type="domain" description="Peptidase C14 caspase" evidence="2">
    <location>
        <begin position="54"/>
        <end position="366"/>
    </location>
</feature>
<protein>
    <submittedName>
        <fullName evidence="3">Peptidase C14, caspase catalytic</fullName>
    </submittedName>
</protein>
<dbReference type="GO" id="GO:0006508">
    <property type="term" value="P:proteolysis"/>
    <property type="evidence" value="ECO:0007669"/>
    <property type="project" value="InterPro"/>
</dbReference>
<dbReference type="GO" id="GO:0005737">
    <property type="term" value="C:cytoplasm"/>
    <property type="evidence" value="ECO:0007669"/>
    <property type="project" value="TreeGrafter"/>
</dbReference>
<dbReference type="InterPro" id="IPR011600">
    <property type="entry name" value="Pept_C14_caspase"/>
</dbReference>
<dbReference type="Proteomes" id="UP000249619">
    <property type="component" value="Unassembled WGS sequence"/>
</dbReference>
<sequence>MTEEESITFVDDEGRARIKKYSQTSKFRIGDTVKIVQANGSRKVMDCQSHVYTHHALLIGIDSYQEKPLRGCVRDVQETRKLLDSMPKPAVVDTELLTASRNMDAKRCTSLEETPRLPTYHNVIESFKRITSQAKAGSFVYIHFSGHGTAFRPPLMSAPTSVFSNRSTGDLALNLLDSDGQTRYLHGSELVYLLEAMVSKKLIVTLVLDCCFSGSVMRTDANASASSSAAQSGNCIMEGIKGNAYNDTSIRFLDYDPNIVATHDTPSGSASHQNMHAEYRHASLRPNWLVNPNGYTVLTACGPTEIAREIQVDGNVHGALSYFLNEAFRKLGGIGGRQRHIYQYLRARFLETQKRYGHNQIPMLYGNKDLFFFGKANARTGSAPIPVTGNSRSGFFLEAGQAHGISRDDEFSICAFATLSRSSWGAVSTSSPVAARVRNVGVFISELDVPQTVAASNDVLMATPQTRLALRRLPILLDLSGAHADAWAEVVKEQRSLAVHGVNEKDYINSCCFAVSMSTDGFYEIRELSSQTLLRLPATPTAPKEDAMQLLETLRHLARYELTRRLTNNISGAQTNAFNHSFGVHIIDADGNTIRLCNWK</sequence>
<evidence type="ECO:0000256" key="1">
    <source>
        <dbReference type="ARBA" id="ARBA00009005"/>
    </source>
</evidence>
<organism evidence="3 4">
    <name type="scientific">Stemphylium lycopersici</name>
    <name type="common">Tomato gray leaf spot disease fungus</name>
    <name type="synonym">Thyrospora lycopersici</name>
    <dbReference type="NCBI Taxonomy" id="183478"/>
    <lineage>
        <taxon>Eukaryota</taxon>
        <taxon>Fungi</taxon>
        <taxon>Dikarya</taxon>
        <taxon>Ascomycota</taxon>
        <taxon>Pezizomycotina</taxon>
        <taxon>Dothideomycetes</taxon>
        <taxon>Pleosporomycetidae</taxon>
        <taxon>Pleosporales</taxon>
        <taxon>Pleosporineae</taxon>
        <taxon>Pleosporaceae</taxon>
        <taxon>Stemphylium</taxon>
    </lineage>
</organism>